<dbReference type="EMBL" id="JAUHGG010000003">
    <property type="protein sequence ID" value="MDS1821067.1"/>
    <property type="molecule type" value="Genomic_DNA"/>
</dbReference>
<protein>
    <submittedName>
        <fullName evidence="1">Uncharacterized protein</fullName>
    </submittedName>
</protein>
<organism evidence="1 2">
    <name type="scientific">Vibrio parahaemolyticus</name>
    <dbReference type="NCBI Taxonomy" id="670"/>
    <lineage>
        <taxon>Bacteria</taxon>
        <taxon>Pseudomonadati</taxon>
        <taxon>Pseudomonadota</taxon>
        <taxon>Gammaproteobacteria</taxon>
        <taxon>Vibrionales</taxon>
        <taxon>Vibrionaceae</taxon>
        <taxon>Vibrio</taxon>
    </lineage>
</organism>
<evidence type="ECO:0000313" key="1">
    <source>
        <dbReference type="EMBL" id="MDS1821067.1"/>
    </source>
</evidence>
<name>A0AAW8PXW1_VIBPH</name>
<dbReference type="RefSeq" id="WP_311019881.1">
    <property type="nucleotide sequence ID" value="NZ_JAUHGG010000003.1"/>
</dbReference>
<gene>
    <name evidence="1" type="ORF">QX249_10385</name>
</gene>
<sequence>MTKPETTSPEGKKVGTTKLFTESGESLMIPVVEVTLPTTKKEKSETPWYVKHMNGRW</sequence>
<dbReference type="Proteomes" id="UP001253193">
    <property type="component" value="Unassembled WGS sequence"/>
</dbReference>
<accession>A0AAW8PXW1</accession>
<comment type="caution">
    <text evidence="1">The sequence shown here is derived from an EMBL/GenBank/DDBJ whole genome shotgun (WGS) entry which is preliminary data.</text>
</comment>
<dbReference type="AlphaFoldDB" id="A0AAW8PXW1"/>
<proteinExistence type="predicted"/>
<reference evidence="1" key="1">
    <citation type="submission" date="2023-06" db="EMBL/GenBank/DDBJ databases">
        <title>Genomic Diversity of Vibrio spp. and Metagenomic Analysis of Pathogens in Florida Gulf Coastal Waters Following Hurricane Ian.</title>
        <authorList>
            <person name="Brumfield K.D."/>
        </authorList>
    </citation>
    <scope>NUCLEOTIDE SEQUENCE</scope>
    <source>
        <strain evidence="1">WBS2B-138</strain>
    </source>
</reference>
<evidence type="ECO:0000313" key="2">
    <source>
        <dbReference type="Proteomes" id="UP001253193"/>
    </source>
</evidence>